<evidence type="ECO:0000313" key="7">
    <source>
        <dbReference type="Proteomes" id="UP000198304"/>
    </source>
</evidence>
<accession>A0A239EWS0</accession>
<feature type="domain" description="Flagellin C-terminal" evidence="5">
    <location>
        <begin position="469"/>
        <end position="551"/>
    </location>
</feature>
<dbReference type="InterPro" id="IPR001029">
    <property type="entry name" value="Flagellin_N"/>
</dbReference>
<dbReference type="RefSeq" id="WP_089283253.1">
    <property type="nucleotide sequence ID" value="NZ_FZOJ01000011.1"/>
</dbReference>
<dbReference type="InterPro" id="IPR001492">
    <property type="entry name" value="Flagellin"/>
</dbReference>
<dbReference type="Proteomes" id="UP000198304">
    <property type="component" value="Unassembled WGS sequence"/>
</dbReference>
<comment type="similarity">
    <text evidence="2">Belongs to the bacterial flagellin family.</text>
</comment>
<dbReference type="NCBIfam" id="TIGR02550">
    <property type="entry name" value="flagell_flgL"/>
    <property type="match status" value="1"/>
</dbReference>
<name>A0A239EWS0_9FIRM</name>
<dbReference type="GO" id="GO:0071973">
    <property type="term" value="P:bacterial-type flagellum-dependent cell motility"/>
    <property type="evidence" value="ECO:0007669"/>
    <property type="project" value="InterPro"/>
</dbReference>
<keyword evidence="7" id="KW-1185">Reference proteome</keyword>
<evidence type="ECO:0000256" key="2">
    <source>
        <dbReference type="ARBA" id="ARBA00005709"/>
    </source>
</evidence>
<keyword evidence="3" id="KW-0975">Bacterial flagellum</keyword>
<feature type="domain" description="Flagellin N-terminal" evidence="4">
    <location>
        <begin position="3"/>
        <end position="138"/>
    </location>
</feature>
<reference evidence="6 7" key="1">
    <citation type="submission" date="2017-06" db="EMBL/GenBank/DDBJ databases">
        <authorList>
            <person name="Kim H.J."/>
            <person name="Triplett B.A."/>
        </authorList>
    </citation>
    <scope>NUCLEOTIDE SEQUENCE [LARGE SCALE GENOMIC DNA]</scope>
    <source>
        <strain evidence="6 7">SCA</strain>
    </source>
</reference>
<dbReference type="InterPro" id="IPR046358">
    <property type="entry name" value="Flagellin_C"/>
</dbReference>
<keyword evidence="6" id="KW-0966">Cell projection</keyword>
<dbReference type="Pfam" id="PF00700">
    <property type="entry name" value="Flagellin_C"/>
    <property type="match status" value="1"/>
</dbReference>
<evidence type="ECO:0000313" key="6">
    <source>
        <dbReference type="EMBL" id="SNS49210.1"/>
    </source>
</evidence>
<dbReference type="InterPro" id="IPR013384">
    <property type="entry name" value="Flagell_FlgL"/>
</dbReference>
<dbReference type="Pfam" id="PF00669">
    <property type="entry name" value="Flagellin_N"/>
    <property type="match status" value="1"/>
</dbReference>
<gene>
    <name evidence="6" type="ORF">SAMN05446037_101177</name>
</gene>
<dbReference type="GO" id="GO:0009424">
    <property type="term" value="C:bacterial-type flagellum hook"/>
    <property type="evidence" value="ECO:0007669"/>
    <property type="project" value="InterPro"/>
</dbReference>
<organism evidence="6 7">
    <name type="scientific">Anaerovirgula multivorans</name>
    <dbReference type="NCBI Taxonomy" id="312168"/>
    <lineage>
        <taxon>Bacteria</taxon>
        <taxon>Bacillati</taxon>
        <taxon>Bacillota</taxon>
        <taxon>Clostridia</taxon>
        <taxon>Peptostreptococcales</taxon>
        <taxon>Natronincolaceae</taxon>
        <taxon>Anaerovirgula</taxon>
    </lineage>
</organism>
<dbReference type="PANTHER" id="PTHR42792">
    <property type="entry name" value="FLAGELLIN"/>
    <property type="match status" value="1"/>
</dbReference>
<keyword evidence="6" id="KW-0282">Flagellum</keyword>
<comment type="subcellular location">
    <subcellularLocation>
        <location evidence="1">Bacterial flagellum</location>
    </subcellularLocation>
</comment>
<evidence type="ECO:0000259" key="4">
    <source>
        <dbReference type="Pfam" id="PF00669"/>
    </source>
</evidence>
<dbReference type="PRINTS" id="PR00207">
    <property type="entry name" value="FLAGELLIN"/>
</dbReference>
<protein>
    <submittedName>
        <fullName evidence="6">Flagellar hook-associated protein 3</fullName>
    </submittedName>
</protein>
<dbReference type="OrthoDB" id="9758307at2"/>
<dbReference type="SUPFAM" id="SSF64518">
    <property type="entry name" value="Phase 1 flagellin"/>
    <property type="match status" value="1"/>
</dbReference>
<dbReference type="Gene3D" id="1.20.1330.10">
    <property type="entry name" value="f41 fragment of flagellin, N-terminal domain"/>
    <property type="match status" value="2"/>
</dbReference>
<dbReference type="AlphaFoldDB" id="A0A239EWS0"/>
<evidence type="ECO:0000256" key="1">
    <source>
        <dbReference type="ARBA" id="ARBA00004365"/>
    </source>
</evidence>
<evidence type="ECO:0000256" key="3">
    <source>
        <dbReference type="ARBA" id="ARBA00023143"/>
    </source>
</evidence>
<dbReference type="PANTHER" id="PTHR42792:SF1">
    <property type="entry name" value="FLAGELLAR HOOK-ASSOCIATED PROTEIN 3"/>
    <property type="match status" value="1"/>
</dbReference>
<dbReference type="GO" id="GO:0005198">
    <property type="term" value="F:structural molecule activity"/>
    <property type="evidence" value="ECO:0007669"/>
    <property type="project" value="InterPro"/>
</dbReference>
<dbReference type="EMBL" id="FZOJ01000011">
    <property type="protein sequence ID" value="SNS49210.1"/>
    <property type="molecule type" value="Genomic_DNA"/>
</dbReference>
<proteinExistence type="inferred from homology"/>
<evidence type="ECO:0000259" key="5">
    <source>
        <dbReference type="Pfam" id="PF00700"/>
    </source>
</evidence>
<sequence length="552" mass="60670">MRITNNMMINKVMRNLNNNMLRLDKLQTQGLTTKRINRPSDDPAAVARSLRVKSDISQLTQYGKNVNDAISWLETTELAAKQTNDALVRVRELMVQAANGPLTVEETTKIQEEIKELKAQIISFGNSSYGNSYIFSGKKIDQPLFDKEGNYLVNLTDYVNPAYVDDKKNIQVANFENIGVNTLGFQLFEAYEKPVVYSEEFPLNSGDTITLQMEDGTPPVTVTLVIGSPEGVTINQDGTEATVTVGPPGNVEEQMEAMINGLKEMAEVYGSPLKGYSFEKYEANEWDGTQVIDGVLRIKATPTDATAVDTRQVAAVWETGDITFTPDTTFTFMGVTLKIEAGASSEITNVTKDGATVVVDGTFDSQMLVDAFEAIAQEKGSKIAGFTFEADGAGLRVIAPENSGVLYNKEIFGGTLGIDNDAVDQLRVAGDAEKKTVVAGQKAGLIQLFDKLEDELLRGNNEEINELLGQIDAFHQKILEVNSEIGAKVNRMDMVSNRVADETINFKKLLSQLEDADMAQVYTDIIREEAIYRSALSIGARIMQPTLLDFLR</sequence>
<keyword evidence="6" id="KW-0969">Cilium</keyword>